<dbReference type="InterPro" id="IPR058099">
    <property type="entry name" value="T3SS_XAC0095_dom"/>
</dbReference>
<reference evidence="2 3" key="1">
    <citation type="submission" date="2019-02" db="EMBL/GenBank/DDBJ databases">
        <title>WGS of Pseudoxanthomonas species novum from clinical isolates.</title>
        <authorList>
            <person name="Bernier A.-M."/>
            <person name="Bernard K."/>
            <person name="Vachon A."/>
        </authorList>
    </citation>
    <scope>NUCLEOTIDE SEQUENCE [LARGE SCALE GENOMIC DNA]</scope>
    <source>
        <strain evidence="2 3">NML171200</strain>
    </source>
</reference>
<evidence type="ECO:0000313" key="2">
    <source>
        <dbReference type="EMBL" id="TAA21610.1"/>
    </source>
</evidence>
<organism evidence="2 3">
    <name type="scientific">Pseudoxanthomonas winnipegensis</name>
    <dbReference type="NCBI Taxonomy" id="2480810"/>
    <lineage>
        <taxon>Bacteria</taxon>
        <taxon>Pseudomonadati</taxon>
        <taxon>Pseudomonadota</taxon>
        <taxon>Gammaproteobacteria</taxon>
        <taxon>Lysobacterales</taxon>
        <taxon>Lysobacteraceae</taxon>
        <taxon>Pseudoxanthomonas</taxon>
    </lineage>
</organism>
<evidence type="ECO:0000313" key="3">
    <source>
        <dbReference type="Proteomes" id="UP000292627"/>
    </source>
</evidence>
<dbReference type="EMBL" id="SHMC01000008">
    <property type="protein sequence ID" value="TAA21610.1"/>
    <property type="molecule type" value="Genomic_DNA"/>
</dbReference>
<dbReference type="Proteomes" id="UP000292627">
    <property type="component" value="Unassembled WGS sequence"/>
</dbReference>
<dbReference type="OrthoDB" id="5948193at2"/>
<dbReference type="Pfam" id="PF26642">
    <property type="entry name" value="XAC0095_dom"/>
    <property type="match status" value="1"/>
</dbReference>
<comment type="caution">
    <text evidence="2">The sequence shown here is derived from an EMBL/GenBank/DDBJ whole genome shotgun (WGS) entry which is preliminary data.</text>
</comment>
<sequence length="200" mass="21003">MSYAQLDDEDGPGYFLPVEGQVRLARLSDHVRFLARLLAPRTQAEEDAAGRGVRLGEVAFCLELLADQVGQVLEVLSWPAQGPGDVADGLPDLDGDGATDAGGAAFRITLAQIDRLNLLVETASAHARVVVAVGDASGRAGHALPEVGETLCAAVDEVRALLGQVERQPLDEAAPTRVREAHAVYAVGPVAQAGERGRMH</sequence>
<evidence type="ECO:0000259" key="1">
    <source>
        <dbReference type="Pfam" id="PF26642"/>
    </source>
</evidence>
<protein>
    <recommendedName>
        <fullName evidence="1">XAC0095-like domain-containing protein</fullName>
    </recommendedName>
</protein>
<proteinExistence type="predicted"/>
<feature type="domain" description="XAC0095-like" evidence="1">
    <location>
        <begin position="12"/>
        <end position="78"/>
    </location>
</feature>
<accession>A0A4Q8L5Q0</accession>
<dbReference type="NCBIfam" id="NF047335">
    <property type="entry name" value="T3SS_XAC0095"/>
    <property type="match status" value="1"/>
</dbReference>
<dbReference type="AlphaFoldDB" id="A0A4Q8L5Q0"/>
<name>A0A4Q8L5Q0_9GAMM</name>
<gene>
    <name evidence="2" type="ORF">EA660_16770</name>
</gene>
<dbReference type="RefSeq" id="WP_130552614.1">
    <property type="nucleotide sequence ID" value="NZ_SHMC01000008.1"/>
</dbReference>